<evidence type="ECO:0000256" key="2">
    <source>
        <dbReference type="ARBA" id="ARBA00010441"/>
    </source>
</evidence>
<dbReference type="KEGG" id="tbl:TBLA_0B01190"/>
<keyword evidence="6" id="KW-0812">Transmembrane</keyword>
<dbReference type="PANTHER" id="PTHR10414:SF37">
    <property type="entry name" value="BB IN A BOXCAR, ISOFORM C"/>
    <property type="match status" value="1"/>
</dbReference>
<dbReference type="PROSITE" id="PS00379">
    <property type="entry name" value="CDP_ALCOHOL_P_TRANSF"/>
    <property type="match status" value="1"/>
</dbReference>
<feature type="transmembrane region" description="Helical" evidence="6">
    <location>
        <begin position="209"/>
        <end position="230"/>
    </location>
</feature>
<feature type="transmembrane region" description="Helical" evidence="6">
    <location>
        <begin position="169"/>
        <end position="189"/>
    </location>
</feature>
<keyword evidence="6" id="KW-1133">Transmembrane helix</keyword>
<dbReference type="InterPro" id="IPR048254">
    <property type="entry name" value="CDP_ALCOHOL_P_TRANSF_CS"/>
</dbReference>
<dbReference type="RefSeq" id="XP_004178481.1">
    <property type="nucleotide sequence ID" value="XM_004178433.1"/>
</dbReference>
<dbReference type="PIRSF" id="PIRSF015665">
    <property type="entry name" value="CHOPT"/>
    <property type="match status" value="1"/>
</dbReference>
<dbReference type="EMBL" id="HE806317">
    <property type="protein sequence ID" value="CCH58962.1"/>
    <property type="molecule type" value="Genomic_DNA"/>
</dbReference>
<feature type="transmembrane region" description="Helical" evidence="6">
    <location>
        <begin position="50"/>
        <end position="69"/>
    </location>
</feature>
<dbReference type="GO" id="GO:0004142">
    <property type="term" value="F:diacylglycerol cholinephosphotransferase activity"/>
    <property type="evidence" value="ECO:0007669"/>
    <property type="project" value="EnsemblFungi"/>
</dbReference>
<comment type="subcellular location">
    <subcellularLocation>
        <location evidence="1">Membrane</location>
    </subcellularLocation>
</comment>
<gene>
    <name evidence="7" type="primary">TBLA0B01190</name>
    <name evidence="7" type="ORF">TBLA_0B01190</name>
</gene>
<evidence type="ECO:0000256" key="6">
    <source>
        <dbReference type="SAM" id="Phobius"/>
    </source>
</evidence>
<feature type="transmembrane region" description="Helical" evidence="6">
    <location>
        <begin position="286"/>
        <end position="306"/>
    </location>
</feature>
<keyword evidence="3 5" id="KW-0808">Transferase</keyword>
<sequence length="389" mass="44178">MGYFIPQSAINNLKNYKYQSEDHSLISQYVLGPFWRKTATIFPRNMAPNLITLSGFAFILINDITVLYYDPTLTQSSPTWTFYSYALGLFLYQTFDACDGLHARRIGQSGPLGELFDHCIDSINTTLSMLPFCSAFKMGYTWLFPLLQFGLLLNFYLSTWEEYYTQKLYLSSFSGPVEGILSITILFLLKGLFGFEIPWHLPLIQLGTITVEFVCFIYILVGIAIAFNVYTSIKNVQSYYDNHTTSDPTNTNNSAIIQNQQVGLVPFIGFYVSIMLLILVDQRIINLPFILMSGLIIAFMVGRIIVAHLTLQPFPTMGLVSYIPLFQLGLYKILISYYKLDSNLVIMMLTGCGFGLALGIHAMFINEVIYEFTTYLDVYALSIKHPKNV</sequence>
<dbReference type="eggNOG" id="KOG2877">
    <property type="taxonomic scope" value="Eukaryota"/>
</dbReference>
<dbReference type="STRING" id="1071380.I2GXW0"/>
<protein>
    <submittedName>
        <fullName evidence="7">Uncharacterized protein</fullName>
    </submittedName>
</protein>
<comment type="similarity">
    <text evidence="2 5">Belongs to the CDP-alcohol phosphatidyltransferase class-I family.</text>
</comment>
<evidence type="ECO:0000313" key="7">
    <source>
        <dbReference type="EMBL" id="CCH58962.1"/>
    </source>
</evidence>
<dbReference type="GO" id="GO:0006646">
    <property type="term" value="P:phosphatidylethanolamine biosynthetic process"/>
    <property type="evidence" value="ECO:0007669"/>
    <property type="project" value="EnsemblFungi"/>
</dbReference>
<accession>I2GXW0</accession>
<dbReference type="InterPro" id="IPR014472">
    <property type="entry name" value="CHOPT"/>
</dbReference>
<dbReference type="HOGENOM" id="CLU_035066_5_2_1"/>
<dbReference type="GO" id="GO:0016020">
    <property type="term" value="C:membrane"/>
    <property type="evidence" value="ECO:0007669"/>
    <property type="project" value="UniProtKB-SubCell"/>
</dbReference>
<dbReference type="Gene3D" id="1.20.120.1760">
    <property type="match status" value="1"/>
</dbReference>
<dbReference type="Proteomes" id="UP000002866">
    <property type="component" value="Chromosome 2"/>
</dbReference>
<feature type="transmembrane region" description="Helical" evidence="6">
    <location>
        <begin position="344"/>
        <end position="365"/>
    </location>
</feature>
<reference evidence="7 8" key="1">
    <citation type="journal article" date="2011" name="Proc. Natl. Acad. Sci. U.S.A.">
        <title>Evolutionary erosion of yeast sex chromosomes by mating-type switching accidents.</title>
        <authorList>
            <person name="Gordon J.L."/>
            <person name="Armisen D."/>
            <person name="Proux-Wera E."/>
            <person name="Oheigeartaigh S.S."/>
            <person name="Byrne K.P."/>
            <person name="Wolfe K.H."/>
        </authorList>
    </citation>
    <scope>NUCLEOTIDE SEQUENCE [LARGE SCALE GENOMIC DNA]</scope>
    <source>
        <strain evidence="8">ATCC 34711 / CBS 6284 / DSM 70876 / NBRC 10599 / NRRL Y-10934 / UCD 77-7</strain>
    </source>
</reference>
<feature type="transmembrane region" description="Helical" evidence="6">
    <location>
        <begin position="318"/>
        <end position="338"/>
    </location>
</feature>
<proteinExistence type="inferred from homology"/>
<dbReference type="GO" id="GO:0004307">
    <property type="term" value="F:ethanolaminephosphotransferase activity"/>
    <property type="evidence" value="ECO:0007669"/>
    <property type="project" value="EnsemblFungi"/>
</dbReference>
<evidence type="ECO:0000256" key="5">
    <source>
        <dbReference type="RuleBase" id="RU003750"/>
    </source>
</evidence>
<evidence type="ECO:0000256" key="1">
    <source>
        <dbReference type="ARBA" id="ARBA00004370"/>
    </source>
</evidence>
<dbReference type="InParanoid" id="I2GXW0"/>
<dbReference type="InterPro" id="IPR000462">
    <property type="entry name" value="CDP-OH_P_trans"/>
</dbReference>
<evidence type="ECO:0000256" key="3">
    <source>
        <dbReference type="ARBA" id="ARBA00022679"/>
    </source>
</evidence>
<keyword evidence="8" id="KW-1185">Reference proteome</keyword>
<dbReference type="OrthoDB" id="196717at2759"/>
<dbReference type="PANTHER" id="PTHR10414">
    <property type="entry name" value="ETHANOLAMINEPHOSPHOTRANSFERASE"/>
    <property type="match status" value="1"/>
</dbReference>
<dbReference type="AlphaFoldDB" id="I2GXW0"/>
<keyword evidence="4 6" id="KW-0472">Membrane</keyword>
<dbReference type="InterPro" id="IPR043130">
    <property type="entry name" value="CDP-OH_PTrfase_TM_dom"/>
</dbReference>
<name>I2GXW0_HENB6</name>
<feature type="transmembrane region" description="Helical" evidence="6">
    <location>
        <begin position="139"/>
        <end position="157"/>
    </location>
</feature>
<feature type="transmembrane region" description="Helical" evidence="6">
    <location>
        <begin position="262"/>
        <end position="280"/>
    </location>
</feature>
<organism evidence="7 8">
    <name type="scientific">Henningerozyma blattae (strain ATCC 34711 / CBS 6284 / DSM 70876 / NBRC 10599 / NRRL Y-10934 / UCD 77-7)</name>
    <name type="common">Yeast</name>
    <name type="synonym">Tetrapisispora blattae</name>
    <dbReference type="NCBI Taxonomy" id="1071380"/>
    <lineage>
        <taxon>Eukaryota</taxon>
        <taxon>Fungi</taxon>
        <taxon>Dikarya</taxon>
        <taxon>Ascomycota</taxon>
        <taxon>Saccharomycotina</taxon>
        <taxon>Saccharomycetes</taxon>
        <taxon>Saccharomycetales</taxon>
        <taxon>Saccharomycetaceae</taxon>
        <taxon>Henningerozyma</taxon>
    </lineage>
</organism>
<evidence type="ECO:0000256" key="4">
    <source>
        <dbReference type="ARBA" id="ARBA00023136"/>
    </source>
</evidence>
<dbReference type="GeneID" id="14493816"/>
<dbReference type="Pfam" id="PF01066">
    <property type="entry name" value="CDP-OH_P_transf"/>
    <property type="match status" value="1"/>
</dbReference>
<evidence type="ECO:0000313" key="8">
    <source>
        <dbReference type="Proteomes" id="UP000002866"/>
    </source>
</evidence>